<feature type="compositionally biased region" description="Acidic residues" evidence="1">
    <location>
        <begin position="93"/>
        <end position="109"/>
    </location>
</feature>
<gene>
    <name evidence="2" type="ORF">FRX31_032986</name>
</gene>
<sequence length="165" mass="18809">MEIKSIIEDGLNYKNLTKIHSYVAGRLLDTLRLVVDDNNTMDMMNVSKVVICLYLEHEYDYINAHDVLDLAESSQPFGEDNFLGESSQALGEESSDNEDNDVYEEDDIFSCDIASNDSGSEAKSIDVSDDELRKVRVEQMEENKAKKKMTTRKSPIVDSEEEQFY</sequence>
<evidence type="ECO:0000313" key="3">
    <source>
        <dbReference type="Proteomes" id="UP000554482"/>
    </source>
</evidence>
<dbReference type="AlphaFoldDB" id="A0A7J6UXT3"/>
<evidence type="ECO:0000313" key="2">
    <source>
        <dbReference type="EMBL" id="KAF5177426.1"/>
    </source>
</evidence>
<feature type="compositionally biased region" description="Basic and acidic residues" evidence="1">
    <location>
        <begin position="123"/>
        <end position="144"/>
    </location>
</feature>
<comment type="caution">
    <text evidence="2">The sequence shown here is derived from an EMBL/GenBank/DDBJ whole genome shotgun (WGS) entry which is preliminary data.</text>
</comment>
<reference evidence="2 3" key="1">
    <citation type="submission" date="2020-06" db="EMBL/GenBank/DDBJ databases">
        <title>Transcriptomic and genomic resources for Thalictrum thalictroides and T. hernandezii: Facilitating candidate gene discovery in an emerging model plant lineage.</title>
        <authorList>
            <person name="Arias T."/>
            <person name="Riano-Pachon D.M."/>
            <person name="Di Stilio V.S."/>
        </authorList>
    </citation>
    <scope>NUCLEOTIDE SEQUENCE [LARGE SCALE GENOMIC DNA]</scope>
    <source>
        <strain evidence="3">cv. WT478/WT964</strain>
        <tissue evidence="2">Leaves</tissue>
    </source>
</reference>
<name>A0A7J6UXT3_THATH</name>
<dbReference type="EMBL" id="JABWDY010041392">
    <property type="protein sequence ID" value="KAF5177426.1"/>
    <property type="molecule type" value="Genomic_DNA"/>
</dbReference>
<accession>A0A7J6UXT3</accession>
<feature type="region of interest" description="Disordered" evidence="1">
    <location>
        <begin position="78"/>
        <end position="165"/>
    </location>
</feature>
<proteinExistence type="predicted"/>
<protein>
    <submittedName>
        <fullName evidence="2">Uncharacterized protein</fullName>
    </submittedName>
</protein>
<organism evidence="2 3">
    <name type="scientific">Thalictrum thalictroides</name>
    <name type="common">Rue-anemone</name>
    <name type="synonym">Anemone thalictroides</name>
    <dbReference type="NCBI Taxonomy" id="46969"/>
    <lineage>
        <taxon>Eukaryota</taxon>
        <taxon>Viridiplantae</taxon>
        <taxon>Streptophyta</taxon>
        <taxon>Embryophyta</taxon>
        <taxon>Tracheophyta</taxon>
        <taxon>Spermatophyta</taxon>
        <taxon>Magnoliopsida</taxon>
        <taxon>Ranunculales</taxon>
        <taxon>Ranunculaceae</taxon>
        <taxon>Thalictroideae</taxon>
        <taxon>Thalictrum</taxon>
    </lineage>
</organism>
<dbReference type="Proteomes" id="UP000554482">
    <property type="component" value="Unassembled WGS sequence"/>
</dbReference>
<keyword evidence="3" id="KW-1185">Reference proteome</keyword>
<evidence type="ECO:0000256" key="1">
    <source>
        <dbReference type="SAM" id="MobiDB-lite"/>
    </source>
</evidence>